<dbReference type="PANTHER" id="PTHR13778">
    <property type="entry name" value="GLYCOSYLTRANSFERASE 8 DOMAIN-CONTAINING PROTEIN"/>
    <property type="match status" value="1"/>
</dbReference>
<proteinExistence type="predicted"/>
<dbReference type="PATRIC" id="fig|676032.3.peg.1332"/>
<dbReference type="PANTHER" id="PTHR13778:SF47">
    <property type="entry name" value="LIPOPOLYSACCHARIDE 1,3-GALACTOSYLTRANSFERASE"/>
    <property type="match status" value="1"/>
</dbReference>
<evidence type="ECO:0000256" key="2">
    <source>
        <dbReference type="ARBA" id="ARBA00022679"/>
    </source>
</evidence>
<dbReference type="Proteomes" id="UP000008303">
    <property type="component" value="Chromosome"/>
</dbReference>
<dbReference type="InterPro" id="IPR029044">
    <property type="entry name" value="Nucleotide-diphossugar_trans"/>
</dbReference>
<evidence type="ECO:0000313" key="5">
    <source>
        <dbReference type="Proteomes" id="UP000008303"/>
    </source>
</evidence>
<dbReference type="InterPro" id="IPR002495">
    <property type="entry name" value="Glyco_trans_8"/>
</dbReference>
<protein>
    <submittedName>
        <fullName evidence="4">Glycosyl transferase family 8 protein</fullName>
    </submittedName>
</protein>
<evidence type="ECO:0000256" key="3">
    <source>
        <dbReference type="ARBA" id="ARBA00022723"/>
    </source>
</evidence>
<dbReference type="Pfam" id="PF01501">
    <property type="entry name" value="Glyco_transf_8"/>
    <property type="match status" value="1"/>
</dbReference>
<sequence length="297" mass="35167">MNKIPIVFTFDKRIILGAAVAIKSLIDNAKPTTSYDIYVYHPDITYKTIKVFEEMLFDTNHSISFHHIHKSRFKDAPINKGGSWTEIVYYRLLIPELLPKYDKAIYIDVDVLFKKDLSDVFNIDISGYECAAVPVELNSDKMICHKYFPENKNKYIYISSFLVMNLKLMREEKTIQKFLEVISSFNKRLKFFDLDTLNIACDRFYDLPFSYGTFQSIFYKDDVTKAGEYAFLKDIYSIGELEKAKEETIFIHYAGKPGKPWRMKKPYIDYQEYINKIPKKLKKYTFRDIRKKLLSKY</sequence>
<keyword evidence="3" id="KW-0479">Metal-binding</keyword>
<keyword evidence="2 4" id="KW-0808">Transferase</keyword>
<dbReference type="GO" id="GO:0046872">
    <property type="term" value="F:metal ion binding"/>
    <property type="evidence" value="ECO:0007669"/>
    <property type="project" value="UniProtKB-KW"/>
</dbReference>
<name>F4BGN3_9GAMM</name>
<keyword evidence="1" id="KW-0328">Glycosyltransferase</keyword>
<dbReference type="HOGENOM" id="CLU_050833_0_0_6"/>
<reference evidence="5" key="1">
    <citation type="journal article" date="2011" name="Appl. Environ. Microbiol.">
        <title>Common ancestry and novel genetic traits of Francisella novicida-like isolates from North America and Australia as revealed by comparative genomic analyses.</title>
        <authorList>
            <person name="Siddaramappa S."/>
            <person name="Challacombe J.F."/>
            <person name="Petersen J.M."/>
            <person name="Pillai S."/>
            <person name="Hogg G."/>
            <person name="Kuske C.R."/>
        </authorList>
    </citation>
    <scope>NUCLEOTIDE SEQUENCE [LARGE SCALE GENOMIC DNA]</scope>
    <source>
        <strain evidence="5">3523</strain>
    </source>
</reference>
<gene>
    <name evidence="4" type="ordered locus">FN3523_1324</name>
</gene>
<dbReference type="GO" id="GO:0016757">
    <property type="term" value="F:glycosyltransferase activity"/>
    <property type="evidence" value="ECO:0007669"/>
    <property type="project" value="UniProtKB-KW"/>
</dbReference>
<dbReference type="KEGG" id="fcn:FN3523_1324"/>
<evidence type="ECO:0000256" key="1">
    <source>
        <dbReference type="ARBA" id="ARBA00022676"/>
    </source>
</evidence>
<dbReference type="SUPFAM" id="SSF53448">
    <property type="entry name" value="Nucleotide-diphospho-sugar transferases"/>
    <property type="match status" value="1"/>
</dbReference>
<evidence type="ECO:0000313" key="4">
    <source>
        <dbReference type="EMBL" id="AEE26627.1"/>
    </source>
</evidence>
<dbReference type="AlphaFoldDB" id="F4BGN3"/>
<dbReference type="EMBL" id="CP002558">
    <property type="protein sequence ID" value="AEE26627.1"/>
    <property type="molecule type" value="Genomic_DNA"/>
</dbReference>
<organism evidence="4 5">
    <name type="scientific">Francisella hispaniensis</name>
    <dbReference type="NCBI Taxonomy" id="622488"/>
    <lineage>
        <taxon>Bacteria</taxon>
        <taxon>Pseudomonadati</taxon>
        <taxon>Pseudomonadota</taxon>
        <taxon>Gammaproteobacteria</taxon>
        <taxon>Thiotrichales</taxon>
        <taxon>Francisellaceae</taxon>
        <taxon>Francisella</taxon>
    </lineage>
</organism>
<dbReference type="CDD" id="cd04194">
    <property type="entry name" value="GT8_A4GalT_like"/>
    <property type="match status" value="1"/>
</dbReference>
<dbReference type="Gene3D" id="3.90.550.10">
    <property type="entry name" value="Spore Coat Polysaccharide Biosynthesis Protein SpsA, Chain A"/>
    <property type="match status" value="1"/>
</dbReference>
<dbReference type="InterPro" id="IPR050748">
    <property type="entry name" value="Glycosyltrans_8_dom-fam"/>
</dbReference>
<accession>F4BGN3</accession>
<dbReference type="RefSeq" id="WP_014548616.1">
    <property type="nucleotide sequence ID" value="NC_017449.1"/>
</dbReference>
<dbReference type="eggNOG" id="COG1442">
    <property type="taxonomic scope" value="Bacteria"/>
</dbReference>